<keyword evidence="8" id="KW-0378">Hydrolase</keyword>
<keyword evidence="16" id="KW-0812">Transmembrane</keyword>
<evidence type="ECO:0000313" key="20">
    <source>
        <dbReference type="Proteomes" id="UP000028411"/>
    </source>
</evidence>
<evidence type="ECO:0000256" key="4">
    <source>
        <dbReference type="ARBA" id="ARBA00022645"/>
    </source>
</evidence>
<feature type="compositionally biased region" description="Low complexity" evidence="15">
    <location>
        <begin position="18"/>
        <end position="28"/>
    </location>
</feature>
<feature type="transmembrane region" description="Helical" evidence="16">
    <location>
        <begin position="42"/>
        <end position="63"/>
    </location>
</feature>
<comment type="pathway">
    <text evidence="1">Cell wall biogenesis; peptidoglycan biosynthesis.</text>
</comment>
<organism evidence="19 20">
    <name type="scientific">Sphingobium chlorophenolicum</name>
    <dbReference type="NCBI Taxonomy" id="46429"/>
    <lineage>
        <taxon>Bacteria</taxon>
        <taxon>Pseudomonadati</taxon>
        <taxon>Pseudomonadota</taxon>
        <taxon>Alphaproteobacteria</taxon>
        <taxon>Sphingomonadales</taxon>
        <taxon>Sphingomonadaceae</taxon>
        <taxon>Sphingobium</taxon>
    </lineage>
</organism>
<dbReference type="Pfam" id="PF00905">
    <property type="entry name" value="Transpeptidase"/>
    <property type="match status" value="1"/>
</dbReference>
<keyword evidence="4" id="KW-0121">Carboxypeptidase</keyword>
<dbReference type="SUPFAM" id="SSF53955">
    <property type="entry name" value="Lysozyme-like"/>
    <property type="match status" value="1"/>
</dbReference>
<dbReference type="PATRIC" id="fig|46429.4.peg.3483"/>
<keyword evidence="5" id="KW-0645">Protease</keyword>
<proteinExistence type="inferred from homology"/>
<dbReference type="InterPro" id="IPR001460">
    <property type="entry name" value="PCN-bd_Tpept"/>
</dbReference>
<dbReference type="PANTHER" id="PTHR32282:SF33">
    <property type="entry name" value="PEPTIDOGLYCAN GLYCOSYLTRANSFERASE"/>
    <property type="match status" value="1"/>
</dbReference>
<comment type="catalytic activity">
    <reaction evidence="13">
        <text>Preferential cleavage: (Ac)2-L-Lys-D-Ala-|-D-Ala. Also transpeptidation of peptidyl-alanyl moieties that are N-acyl substituents of D-alanine.</text>
        <dbReference type="EC" id="3.4.16.4"/>
    </reaction>
</comment>
<evidence type="ECO:0000256" key="15">
    <source>
        <dbReference type="SAM" id="MobiDB-lite"/>
    </source>
</evidence>
<keyword evidence="10" id="KW-0573">Peptidoglycan synthesis</keyword>
<evidence type="ECO:0000256" key="5">
    <source>
        <dbReference type="ARBA" id="ARBA00022670"/>
    </source>
</evidence>
<dbReference type="GO" id="GO:0030288">
    <property type="term" value="C:outer membrane-bounded periplasmic space"/>
    <property type="evidence" value="ECO:0007669"/>
    <property type="project" value="TreeGrafter"/>
</dbReference>
<evidence type="ECO:0000256" key="9">
    <source>
        <dbReference type="ARBA" id="ARBA00022960"/>
    </source>
</evidence>
<feature type="domain" description="Glycosyl transferase family 51" evidence="18">
    <location>
        <begin position="98"/>
        <end position="260"/>
    </location>
</feature>
<dbReference type="AlphaFoldDB" id="A0A081RAL9"/>
<evidence type="ECO:0000256" key="10">
    <source>
        <dbReference type="ARBA" id="ARBA00022984"/>
    </source>
</evidence>
<keyword evidence="6 19" id="KW-0328">Glycosyltransferase</keyword>
<dbReference type="FunFam" id="1.10.3810.10:FF:000001">
    <property type="entry name" value="Penicillin-binding protein 1A"/>
    <property type="match status" value="1"/>
</dbReference>
<keyword evidence="12" id="KW-0961">Cell wall biogenesis/degradation</keyword>
<gene>
    <name evidence="19" type="ORF">BV95_03492</name>
</gene>
<dbReference type="GO" id="GO:0008360">
    <property type="term" value="P:regulation of cell shape"/>
    <property type="evidence" value="ECO:0007669"/>
    <property type="project" value="UniProtKB-KW"/>
</dbReference>
<keyword evidence="9" id="KW-0133">Cell shape</keyword>
<protein>
    <submittedName>
        <fullName evidence="19">Penicillin-binding protein, 1A family</fullName>
        <ecNumber evidence="19">2.4.1.129</ecNumber>
    </submittedName>
</protein>
<dbReference type="eggNOG" id="COG0744">
    <property type="taxonomic scope" value="Bacteria"/>
</dbReference>
<keyword evidence="11" id="KW-0511">Multifunctional enzyme</keyword>
<evidence type="ECO:0000256" key="11">
    <source>
        <dbReference type="ARBA" id="ARBA00023268"/>
    </source>
</evidence>
<keyword evidence="16" id="KW-1133">Transmembrane helix</keyword>
<accession>A0A081RAL9</accession>
<comment type="catalytic activity">
    <reaction evidence="14">
        <text>[GlcNAc-(1-&gt;4)-Mur2Ac(oyl-L-Ala-gamma-D-Glu-L-Lys-D-Ala-D-Ala)](n)-di-trans,octa-cis-undecaprenyl diphosphate + beta-D-GlcNAc-(1-&gt;4)-Mur2Ac(oyl-L-Ala-gamma-D-Glu-L-Lys-D-Ala-D-Ala)-di-trans,octa-cis-undecaprenyl diphosphate = [GlcNAc-(1-&gt;4)-Mur2Ac(oyl-L-Ala-gamma-D-Glu-L-Lys-D-Ala-D-Ala)](n+1)-di-trans,octa-cis-undecaprenyl diphosphate + di-trans,octa-cis-undecaprenyl diphosphate + H(+)</text>
        <dbReference type="Rhea" id="RHEA:23708"/>
        <dbReference type="Rhea" id="RHEA-COMP:9602"/>
        <dbReference type="Rhea" id="RHEA-COMP:9603"/>
        <dbReference type="ChEBI" id="CHEBI:15378"/>
        <dbReference type="ChEBI" id="CHEBI:58405"/>
        <dbReference type="ChEBI" id="CHEBI:60033"/>
        <dbReference type="ChEBI" id="CHEBI:78435"/>
        <dbReference type="EC" id="2.4.99.28"/>
    </reaction>
</comment>
<evidence type="ECO:0000256" key="16">
    <source>
        <dbReference type="SAM" id="Phobius"/>
    </source>
</evidence>
<comment type="similarity">
    <text evidence="3">In the N-terminal section; belongs to the glycosyltransferase 51 family.</text>
</comment>
<dbReference type="InterPro" id="IPR001264">
    <property type="entry name" value="Glyco_trans_51"/>
</dbReference>
<comment type="caution">
    <text evidence="19">The sequence shown here is derived from an EMBL/GenBank/DDBJ whole genome shotgun (WGS) entry which is preliminary data.</text>
</comment>
<name>A0A081RAL9_SPHCR</name>
<dbReference type="EMBL" id="JFHR01000048">
    <property type="protein sequence ID" value="KEQ52242.1"/>
    <property type="molecule type" value="Genomic_DNA"/>
</dbReference>
<sequence>MSEAMNDPLPTPEPETPPSRAFGAGPPSAFAPPRPWKRRVQIAGWVVAALLALLMIVIAWLAVTAPLSRSLKPIAPPSISLMSADSHLIARRGAIIDRPVTVAALPKHVPQAFMAIEDQRFYSHWGVDPRGIARAAWHNLWSSGSSQGGSTITQQLAKGVFLSADRTFGRKAREALIAFWLEAWLTKDQIMERYLSNVYFGDNVYGLRAASLHYFNRQPERLTIPQAAMLAGLLKAPSRLAPTTNLKGAQERAALVTQAMVEAGYISKAQRNALRPARLNVHETPDPTSGTYFADWVLPQARDRAGAVYGAQNVTTTLDWRIQRLAEAAIRRAPLGKAQAALVAMKPDGSVVAMVGGKNYRESAFNRAVQAKRQPGSTFKLFVYLAAFRAGMTPDDFVEDTPITTGTYRPANHGGKYRGRITLRQAFAASSNVAAVRLTQKVGVDNVIKVARDLGVTAPLTEDLSLALGTSEIPLIELTEAYAAVAAGAYPVLAHGLPPEEQGWFGRLLSRQKRFSDDHLEMIRDLLSSAANRGTGSAAALRTSTFGKTGTTQDSRDAIFVGYAGGLVTAVWIGNDDNSPLPGGAAGGGVPARIWRNFMAGAIDEPVEDAPEETKDSDLVNAIANVATDAGLGNMSVSLDTQGVTVNVGNGQQLRLPVDQPQGPPPGAPGPQPAAPPPRIIVPADPTAGNPKP</sequence>
<dbReference type="RefSeq" id="WP_037454826.1">
    <property type="nucleotide sequence ID" value="NZ_JFHR01000048.1"/>
</dbReference>
<evidence type="ECO:0000259" key="17">
    <source>
        <dbReference type="Pfam" id="PF00905"/>
    </source>
</evidence>
<feature type="domain" description="Penicillin-binding protein transpeptidase" evidence="17">
    <location>
        <begin position="342"/>
        <end position="599"/>
    </location>
</feature>
<evidence type="ECO:0000256" key="6">
    <source>
        <dbReference type="ARBA" id="ARBA00022676"/>
    </source>
</evidence>
<dbReference type="EC" id="2.4.1.129" evidence="19"/>
<evidence type="ECO:0000313" key="19">
    <source>
        <dbReference type="EMBL" id="KEQ52242.1"/>
    </source>
</evidence>
<keyword evidence="16" id="KW-0472">Membrane</keyword>
<reference evidence="19 20" key="1">
    <citation type="submission" date="2014-02" db="EMBL/GenBank/DDBJ databases">
        <title>Whole genome sequence of Sphingobium chlorophenolicum NBRC 16172.</title>
        <authorList>
            <person name="Gan H.M."/>
            <person name="Gan H.Y."/>
            <person name="Chew T.H."/>
            <person name="Savka M.A."/>
        </authorList>
    </citation>
    <scope>NUCLEOTIDE SEQUENCE [LARGE SCALE GENOMIC DNA]</scope>
    <source>
        <strain evidence="19 20">NBRC 16172</strain>
    </source>
</reference>
<dbReference type="InterPro" id="IPR023346">
    <property type="entry name" value="Lysozyme-like_dom_sf"/>
</dbReference>
<dbReference type="InterPro" id="IPR050396">
    <property type="entry name" value="Glycosyltr_51/Transpeptidase"/>
</dbReference>
<dbReference type="PANTHER" id="PTHR32282">
    <property type="entry name" value="BINDING PROTEIN TRANSPEPTIDASE, PUTATIVE-RELATED"/>
    <property type="match status" value="1"/>
</dbReference>
<dbReference type="Gene3D" id="1.10.3810.10">
    <property type="entry name" value="Biosynthetic peptidoglycan transglycosylase-like"/>
    <property type="match status" value="1"/>
</dbReference>
<dbReference type="Proteomes" id="UP000028411">
    <property type="component" value="Unassembled WGS sequence"/>
</dbReference>
<evidence type="ECO:0000256" key="13">
    <source>
        <dbReference type="ARBA" id="ARBA00034000"/>
    </source>
</evidence>
<dbReference type="InterPro" id="IPR036950">
    <property type="entry name" value="PBP_transglycosylase"/>
</dbReference>
<dbReference type="InterPro" id="IPR012338">
    <property type="entry name" value="Beta-lactam/transpept-like"/>
</dbReference>
<dbReference type="SUPFAM" id="SSF56601">
    <property type="entry name" value="beta-lactamase/transpeptidase-like"/>
    <property type="match status" value="1"/>
</dbReference>
<comment type="similarity">
    <text evidence="2">In the C-terminal section; belongs to the transpeptidase family.</text>
</comment>
<evidence type="ECO:0000256" key="1">
    <source>
        <dbReference type="ARBA" id="ARBA00004752"/>
    </source>
</evidence>
<evidence type="ECO:0000256" key="2">
    <source>
        <dbReference type="ARBA" id="ARBA00007090"/>
    </source>
</evidence>
<evidence type="ECO:0000256" key="3">
    <source>
        <dbReference type="ARBA" id="ARBA00007739"/>
    </source>
</evidence>
<evidence type="ECO:0000256" key="14">
    <source>
        <dbReference type="ARBA" id="ARBA00049902"/>
    </source>
</evidence>
<feature type="compositionally biased region" description="Pro residues" evidence="15">
    <location>
        <begin position="662"/>
        <end position="680"/>
    </location>
</feature>
<dbReference type="Gene3D" id="3.40.710.10">
    <property type="entry name" value="DD-peptidase/beta-lactamase superfamily"/>
    <property type="match status" value="1"/>
</dbReference>
<dbReference type="Pfam" id="PF00912">
    <property type="entry name" value="Transgly"/>
    <property type="match status" value="1"/>
</dbReference>
<dbReference type="GO" id="GO:0006508">
    <property type="term" value="P:proteolysis"/>
    <property type="evidence" value="ECO:0007669"/>
    <property type="project" value="UniProtKB-KW"/>
</dbReference>
<dbReference type="GO" id="GO:0009252">
    <property type="term" value="P:peptidoglycan biosynthetic process"/>
    <property type="evidence" value="ECO:0007669"/>
    <property type="project" value="UniProtKB-UniPathway"/>
</dbReference>
<evidence type="ECO:0000256" key="12">
    <source>
        <dbReference type="ARBA" id="ARBA00023316"/>
    </source>
</evidence>
<feature type="region of interest" description="Disordered" evidence="15">
    <location>
        <begin position="654"/>
        <end position="693"/>
    </location>
</feature>
<evidence type="ECO:0000259" key="18">
    <source>
        <dbReference type="Pfam" id="PF00912"/>
    </source>
</evidence>
<feature type="region of interest" description="Disordered" evidence="15">
    <location>
        <begin position="1"/>
        <end position="30"/>
    </location>
</feature>
<dbReference type="GO" id="GO:0071555">
    <property type="term" value="P:cell wall organization"/>
    <property type="evidence" value="ECO:0007669"/>
    <property type="project" value="UniProtKB-KW"/>
</dbReference>
<dbReference type="GO" id="GO:0008658">
    <property type="term" value="F:penicillin binding"/>
    <property type="evidence" value="ECO:0007669"/>
    <property type="project" value="InterPro"/>
</dbReference>
<dbReference type="GO" id="GO:0008955">
    <property type="term" value="F:peptidoglycan glycosyltransferase activity"/>
    <property type="evidence" value="ECO:0007669"/>
    <property type="project" value="UniProtKB-EC"/>
</dbReference>
<evidence type="ECO:0000256" key="8">
    <source>
        <dbReference type="ARBA" id="ARBA00022801"/>
    </source>
</evidence>
<dbReference type="GO" id="GO:0009002">
    <property type="term" value="F:serine-type D-Ala-D-Ala carboxypeptidase activity"/>
    <property type="evidence" value="ECO:0007669"/>
    <property type="project" value="UniProtKB-EC"/>
</dbReference>
<dbReference type="UniPathway" id="UPA00219"/>
<keyword evidence="7 19" id="KW-0808">Transferase</keyword>
<evidence type="ECO:0000256" key="7">
    <source>
        <dbReference type="ARBA" id="ARBA00022679"/>
    </source>
</evidence>